<accession>A0A0G4GZ40</accession>
<proteinExistence type="predicted"/>
<gene>
    <name evidence="1" type="ORF">Cvel_24005</name>
</gene>
<evidence type="ECO:0008006" key="2">
    <source>
        <dbReference type="Google" id="ProtNLM"/>
    </source>
</evidence>
<name>A0A0G4GZ40_9ALVE</name>
<evidence type="ECO:0000313" key="1">
    <source>
        <dbReference type="EMBL" id="CEM36484.1"/>
    </source>
</evidence>
<sequence>MILVRFDFEIGTTDVTLLAAVLVESNRLGLLKLRQLCLIALGRPLALSDYCEFVSLAAEIRLPGVGEECARMLADISDFLFEDTRYLRLGAEGFSNFIASPNLMRREVEIFCAVELWLSQMWREEGGDEEFKRATEKELMRSVRFERMSLPELRSIRRQSAVEFLLEGTLLKLQRHEDIEMGKEPKPLRVRQWTANQNFAVDCEGTTFPVVLSKKSMSALEGKYQSQKFHANVRGSFVPPHRYAENRNGRWNQERETMTLPGYE</sequence>
<protein>
    <recommendedName>
        <fullName evidence="2">BACK domain-containing protein</fullName>
    </recommendedName>
</protein>
<dbReference type="EMBL" id="CDMZ01001708">
    <property type="protein sequence ID" value="CEM36484.1"/>
    <property type="molecule type" value="Genomic_DNA"/>
</dbReference>
<reference evidence="1" key="1">
    <citation type="submission" date="2014-11" db="EMBL/GenBank/DDBJ databases">
        <authorList>
            <person name="Otto D Thomas"/>
            <person name="Naeem Raeece"/>
        </authorList>
    </citation>
    <scope>NUCLEOTIDE SEQUENCE</scope>
</reference>
<dbReference type="VEuPathDB" id="CryptoDB:Cvel_24005"/>
<organism evidence="1">
    <name type="scientific">Chromera velia CCMP2878</name>
    <dbReference type="NCBI Taxonomy" id="1169474"/>
    <lineage>
        <taxon>Eukaryota</taxon>
        <taxon>Sar</taxon>
        <taxon>Alveolata</taxon>
        <taxon>Colpodellida</taxon>
        <taxon>Chromeraceae</taxon>
        <taxon>Chromera</taxon>
    </lineage>
</organism>
<dbReference type="AlphaFoldDB" id="A0A0G4GZ40"/>